<name>A0ABX0TFA9_9MICC</name>
<evidence type="ECO:0000256" key="6">
    <source>
        <dbReference type="ARBA" id="ARBA00022692"/>
    </source>
</evidence>
<sequence>MNALKKLFGGNTRQFGMIFALVALIVFFQIFTEGRTLTPGNVINLFNGNSYILILAIGMVLVIIAGHIDLSVGSVAAFVGVFVALAMRDWGLPWWVGVLFGLVLGAIIGAWQGFWVAYVGIPAFIVTLAGMLLFRGFNQFVGKSNTIPVPTEFQFIGSGYLPEIGPNTGFNNLTLLLGIVAVVLVVMMSLRARNSSKALGADVPELWVEVTKLVLICGAILYATYLFATGRPGTSFPIPGLILAVLVLIYGFIADKTVLGRHVYAVGGNRHAAELSGVQSKKVNFMVMMNMSILAGLAGMIFVARSTASGPFDGVGWELDAIAAVFIGGAAVTGGVGTVIGSIVGGLVMAVLNNGLQLLGVGADLTQIIKGLVLLAAVAFDVYNKSQGKRSITGLLMKNFQRNNELKPDETTSTKEVISKES</sequence>
<evidence type="ECO:0000256" key="10">
    <source>
        <dbReference type="ARBA" id="ARBA00035686"/>
    </source>
</evidence>
<evidence type="ECO:0000256" key="2">
    <source>
        <dbReference type="ARBA" id="ARBA00022448"/>
    </source>
</evidence>
<organism evidence="12 13">
    <name type="scientific">Paenarthrobacter ilicis</name>
    <dbReference type="NCBI Taxonomy" id="43665"/>
    <lineage>
        <taxon>Bacteria</taxon>
        <taxon>Bacillati</taxon>
        <taxon>Actinomycetota</taxon>
        <taxon>Actinomycetes</taxon>
        <taxon>Micrococcales</taxon>
        <taxon>Micrococcaceae</taxon>
        <taxon>Paenarthrobacter</taxon>
    </lineage>
</organism>
<proteinExistence type="predicted"/>
<feature type="transmembrane region" description="Helical" evidence="11">
    <location>
        <begin position="325"/>
        <end position="352"/>
    </location>
</feature>
<dbReference type="CDD" id="cd06579">
    <property type="entry name" value="TM_PBP1_transp_AraH_like"/>
    <property type="match status" value="1"/>
</dbReference>
<dbReference type="Proteomes" id="UP000802392">
    <property type="component" value="Unassembled WGS sequence"/>
</dbReference>
<keyword evidence="2" id="KW-0813">Transport</keyword>
<gene>
    <name evidence="12" type="ORF">FHR86_001117</name>
</gene>
<feature type="transmembrane region" description="Helical" evidence="11">
    <location>
        <begin position="115"/>
        <end position="134"/>
    </location>
</feature>
<feature type="transmembrane region" description="Helical" evidence="11">
    <location>
        <begin position="285"/>
        <end position="304"/>
    </location>
</feature>
<dbReference type="InterPro" id="IPR001851">
    <property type="entry name" value="ABC_transp_permease"/>
</dbReference>
<dbReference type="Pfam" id="PF02653">
    <property type="entry name" value="BPD_transp_2"/>
    <property type="match status" value="1"/>
</dbReference>
<feature type="transmembrane region" description="Helical" evidence="11">
    <location>
        <begin position="170"/>
        <end position="190"/>
    </location>
</feature>
<feature type="transmembrane region" description="Helical" evidence="11">
    <location>
        <begin position="210"/>
        <end position="228"/>
    </location>
</feature>
<dbReference type="PANTHER" id="PTHR32196">
    <property type="entry name" value="ABC TRANSPORTER PERMEASE PROTEIN YPHD-RELATED-RELATED"/>
    <property type="match status" value="1"/>
</dbReference>
<protein>
    <recommendedName>
        <fullName evidence="10">Xylose transport system permease protein XylH</fullName>
    </recommendedName>
</protein>
<feature type="transmembrane region" description="Helical" evidence="11">
    <location>
        <begin position="92"/>
        <end position="109"/>
    </location>
</feature>
<evidence type="ECO:0000313" key="13">
    <source>
        <dbReference type="Proteomes" id="UP000802392"/>
    </source>
</evidence>
<feature type="transmembrane region" description="Helical" evidence="11">
    <location>
        <begin position="12"/>
        <end position="32"/>
    </location>
</feature>
<comment type="function">
    <text evidence="9">Part of the binding-protein-dependent transport system for D-xylose. Probably responsible for the translocation of the substrate across the membrane.</text>
</comment>
<keyword evidence="7 11" id="KW-1133">Transmembrane helix</keyword>
<dbReference type="EMBL" id="JAAOZD010000002">
    <property type="protein sequence ID" value="NIJ00804.1"/>
    <property type="molecule type" value="Genomic_DNA"/>
</dbReference>
<evidence type="ECO:0000313" key="12">
    <source>
        <dbReference type="EMBL" id="NIJ00804.1"/>
    </source>
</evidence>
<feature type="transmembrane region" description="Helical" evidence="11">
    <location>
        <begin position="358"/>
        <end position="380"/>
    </location>
</feature>
<dbReference type="PANTHER" id="PTHR32196:SF32">
    <property type="entry name" value="XYLOSE TRANSPORT SYSTEM PERMEASE PROTEIN XYLH"/>
    <property type="match status" value="1"/>
</dbReference>
<dbReference type="RefSeq" id="WP_167264585.1">
    <property type="nucleotide sequence ID" value="NZ_BAAAVO010000009.1"/>
</dbReference>
<keyword evidence="8 11" id="KW-0472">Membrane</keyword>
<evidence type="ECO:0000256" key="1">
    <source>
        <dbReference type="ARBA" id="ARBA00004651"/>
    </source>
</evidence>
<keyword evidence="13" id="KW-1185">Reference proteome</keyword>
<evidence type="ECO:0000256" key="11">
    <source>
        <dbReference type="SAM" id="Phobius"/>
    </source>
</evidence>
<keyword evidence="3" id="KW-1003">Cell membrane</keyword>
<reference evidence="12 13" key="1">
    <citation type="submission" date="2020-03" db="EMBL/GenBank/DDBJ databases">
        <title>Genomic Encyclopedia of Type Strains, Phase III (KMG-III): the genomes of soil and plant-associated and newly described type strains.</title>
        <authorList>
            <person name="Whitman W."/>
        </authorList>
    </citation>
    <scope>NUCLEOTIDE SEQUENCE [LARGE SCALE GENOMIC DNA]</scope>
    <source>
        <strain evidence="12 13">CECT 4207</strain>
    </source>
</reference>
<accession>A0ABX0TFA9</accession>
<feature type="transmembrane region" description="Helical" evidence="11">
    <location>
        <begin position="52"/>
        <end position="85"/>
    </location>
</feature>
<keyword evidence="4" id="KW-0997">Cell inner membrane</keyword>
<evidence type="ECO:0000256" key="7">
    <source>
        <dbReference type="ARBA" id="ARBA00022989"/>
    </source>
</evidence>
<evidence type="ECO:0000256" key="4">
    <source>
        <dbReference type="ARBA" id="ARBA00022519"/>
    </source>
</evidence>
<keyword evidence="6 11" id="KW-0812">Transmembrane</keyword>
<evidence type="ECO:0000256" key="8">
    <source>
        <dbReference type="ARBA" id="ARBA00023136"/>
    </source>
</evidence>
<evidence type="ECO:0000256" key="3">
    <source>
        <dbReference type="ARBA" id="ARBA00022475"/>
    </source>
</evidence>
<evidence type="ECO:0000256" key="5">
    <source>
        <dbReference type="ARBA" id="ARBA00022597"/>
    </source>
</evidence>
<evidence type="ECO:0000256" key="9">
    <source>
        <dbReference type="ARBA" id="ARBA00035611"/>
    </source>
</evidence>
<comment type="subcellular location">
    <subcellularLocation>
        <location evidence="1">Cell membrane</location>
        <topology evidence="1">Multi-pass membrane protein</topology>
    </subcellularLocation>
</comment>
<comment type="caution">
    <text evidence="12">The sequence shown here is derived from an EMBL/GenBank/DDBJ whole genome shotgun (WGS) entry which is preliminary data.</text>
</comment>
<keyword evidence="5 12" id="KW-0762">Sugar transport</keyword>
<feature type="transmembrane region" description="Helical" evidence="11">
    <location>
        <begin position="235"/>
        <end position="253"/>
    </location>
</feature>
<dbReference type="NCBIfam" id="NF040906">
    <property type="entry name" value="GguB"/>
    <property type="match status" value="1"/>
</dbReference>